<dbReference type="AlphaFoldDB" id="A0A2C9L356"/>
<dbReference type="Gene3D" id="2.60.120.290">
    <property type="entry name" value="Spermadhesin, CUB domain"/>
    <property type="match status" value="1"/>
</dbReference>
<evidence type="ECO:0000313" key="5">
    <source>
        <dbReference type="EnsemblMetazoa" id="BGLB026461-PA"/>
    </source>
</evidence>
<proteinExistence type="predicted"/>
<evidence type="ECO:0000259" key="4">
    <source>
        <dbReference type="PROSITE" id="PS01180"/>
    </source>
</evidence>
<evidence type="ECO:0000256" key="3">
    <source>
        <dbReference type="PROSITE-ProRule" id="PRU00059"/>
    </source>
</evidence>
<keyword evidence="2" id="KW-1015">Disulfide bond</keyword>
<evidence type="ECO:0000313" key="6">
    <source>
        <dbReference type="Proteomes" id="UP000076420"/>
    </source>
</evidence>
<name>A0A2C9L356_BIOGL</name>
<dbReference type="CDD" id="cd00041">
    <property type="entry name" value="CUB"/>
    <property type="match status" value="1"/>
</dbReference>
<dbReference type="InterPro" id="IPR035914">
    <property type="entry name" value="Sperma_CUB_dom_sf"/>
</dbReference>
<organism evidence="5 6">
    <name type="scientific">Biomphalaria glabrata</name>
    <name type="common">Bloodfluke planorb</name>
    <name type="synonym">Freshwater snail</name>
    <dbReference type="NCBI Taxonomy" id="6526"/>
    <lineage>
        <taxon>Eukaryota</taxon>
        <taxon>Metazoa</taxon>
        <taxon>Spiralia</taxon>
        <taxon>Lophotrochozoa</taxon>
        <taxon>Mollusca</taxon>
        <taxon>Gastropoda</taxon>
        <taxon>Heterobranchia</taxon>
        <taxon>Euthyneura</taxon>
        <taxon>Panpulmonata</taxon>
        <taxon>Hygrophila</taxon>
        <taxon>Lymnaeoidea</taxon>
        <taxon>Planorbidae</taxon>
        <taxon>Biomphalaria</taxon>
    </lineage>
</organism>
<dbReference type="PROSITE" id="PS01180">
    <property type="entry name" value="CUB"/>
    <property type="match status" value="1"/>
</dbReference>
<evidence type="ECO:0000256" key="1">
    <source>
        <dbReference type="ARBA" id="ARBA00022737"/>
    </source>
</evidence>
<dbReference type="OrthoDB" id="6161791at2759"/>
<dbReference type="VEuPathDB" id="VectorBase:BGLAX_026642"/>
<keyword evidence="1" id="KW-0677">Repeat</keyword>
<comment type="caution">
    <text evidence="3">Lacks conserved residue(s) required for the propagation of feature annotation.</text>
</comment>
<dbReference type="PANTHER" id="PTHR24251">
    <property type="entry name" value="OVOCHYMASE-RELATED"/>
    <property type="match status" value="1"/>
</dbReference>
<accession>A0A2C9L356</accession>
<dbReference type="EnsemblMetazoa" id="BGLB026461-RA">
    <property type="protein sequence ID" value="BGLB026461-PA"/>
    <property type="gene ID" value="BGLB026461"/>
</dbReference>
<protein>
    <recommendedName>
        <fullName evidence="4">CUB domain-containing protein</fullName>
    </recommendedName>
</protein>
<dbReference type="Proteomes" id="UP000076420">
    <property type="component" value="Unassembled WGS sequence"/>
</dbReference>
<dbReference type="InterPro" id="IPR000859">
    <property type="entry name" value="CUB_dom"/>
</dbReference>
<reference evidence="5" key="1">
    <citation type="submission" date="2020-05" db="UniProtKB">
        <authorList>
            <consortium name="EnsemblMetazoa"/>
        </authorList>
    </citation>
    <scope>IDENTIFICATION</scope>
    <source>
        <strain evidence="5">BB02</strain>
    </source>
</reference>
<dbReference type="Pfam" id="PF00431">
    <property type="entry name" value="CUB"/>
    <property type="match status" value="1"/>
</dbReference>
<gene>
    <name evidence="5" type="primary">106074910</name>
</gene>
<dbReference type="VEuPathDB" id="VectorBase:BGLB026461"/>
<sequence>MVILDINIVDIEIDYDFLFIFDGPTFGSSLLANLTGNINFTSSPKKISSSTNELLVYFRTDSVKTRTGFNASYNIQERLLGSFCSSTIVCSYGLNCIDRKCNCSTNEYFDPSSRTCMN</sequence>
<dbReference type="KEGG" id="bgt:106074910"/>
<feature type="domain" description="CUB" evidence="4">
    <location>
        <begin position="1"/>
        <end position="76"/>
    </location>
</feature>
<dbReference type="STRING" id="6526.A0A2C9L356"/>
<evidence type="ECO:0000256" key="2">
    <source>
        <dbReference type="ARBA" id="ARBA00023157"/>
    </source>
</evidence>
<dbReference type="PANTHER" id="PTHR24251:SF37">
    <property type="entry name" value="CUB DOMAIN-CONTAINING PROTEIN"/>
    <property type="match status" value="1"/>
</dbReference>
<dbReference type="SUPFAM" id="SSF49854">
    <property type="entry name" value="Spermadhesin, CUB domain"/>
    <property type="match status" value="1"/>
</dbReference>